<feature type="compositionally biased region" description="Basic and acidic residues" evidence="1">
    <location>
        <begin position="349"/>
        <end position="359"/>
    </location>
</feature>
<feature type="compositionally biased region" description="Acidic residues" evidence="1">
    <location>
        <begin position="475"/>
        <end position="484"/>
    </location>
</feature>
<dbReference type="KEGG" id="spu:589781"/>
<accession>A0A7M7N207</accession>
<reference evidence="4" key="1">
    <citation type="submission" date="2015-02" db="EMBL/GenBank/DDBJ databases">
        <title>Genome sequencing for Strongylocentrotus purpuratus.</title>
        <authorList>
            <person name="Murali S."/>
            <person name="Liu Y."/>
            <person name="Vee V."/>
            <person name="English A."/>
            <person name="Wang M."/>
            <person name="Skinner E."/>
            <person name="Han Y."/>
            <person name="Muzny D.M."/>
            <person name="Worley K.C."/>
            <person name="Gibbs R.A."/>
        </authorList>
    </citation>
    <scope>NUCLEOTIDE SEQUENCE</scope>
</reference>
<evidence type="ECO:0000313" key="4">
    <source>
        <dbReference type="Proteomes" id="UP000007110"/>
    </source>
</evidence>
<feature type="region of interest" description="Disordered" evidence="1">
    <location>
        <begin position="1413"/>
        <end position="1660"/>
    </location>
</feature>
<feature type="region of interest" description="Disordered" evidence="1">
    <location>
        <begin position="802"/>
        <end position="944"/>
    </location>
</feature>
<feature type="compositionally biased region" description="Acidic residues" evidence="1">
    <location>
        <begin position="620"/>
        <end position="630"/>
    </location>
</feature>
<feature type="compositionally biased region" description="Basic and acidic residues" evidence="1">
    <location>
        <begin position="702"/>
        <end position="714"/>
    </location>
</feature>
<feature type="compositionally biased region" description="Basic and acidic residues" evidence="1">
    <location>
        <begin position="449"/>
        <end position="458"/>
    </location>
</feature>
<keyword evidence="4" id="KW-1185">Reference proteome</keyword>
<feature type="compositionally biased region" description="Low complexity" evidence="1">
    <location>
        <begin position="1546"/>
        <end position="1560"/>
    </location>
</feature>
<feature type="compositionally biased region" description="Basic and acidic residues" evidence="1">
    <location>
        <begin position="1224"/>
        <end position="1265"/>
    </location>
</feature>
<dbReference type="EnsemblMetazoa" id="XM_030974075">
    <property type="protein sequence ID" value="XP_030829935"/>
    <property type="gene ID" value="LOC589781"/>
</dbReference>
<feature type="compositionally biased region" description="Low complexity" evidence="1">
    <location>
        <begin position="1499"/>
        <end position="1510"/>
    </location>
</feature>
<evidence type="ECO:0000259" key="2">
    <source>
        <dbReference type="Pfam" id="PF09469"/>
    </source>
</evidence>
<feature type="compositionally biased region" description="Basic residues" evidence="1">
    <location>
        <begin position="282"/>
        <end position="294"/>
    </location>
</feature>
<feature type="region of interest" description="Disordered" evidence="1">
    <location>
        <begin position="1"/>
        <end position="99"/>
    </location>
</feature>
<feature type="compositionally biased region" description="Basic and acidic residues" evidence="1">
    <location>
        <begin position="989"/>
        <end position="1005"/>
    </location>
</feature>
<dbReference type="PANTHER" id="PTHR21557:SF2">
    <property type="entry name" value="CORDON-BLEU PROTEIN-LIKE 1"/>
    <property type="match status" value="1"/>
</dbReference>
<feature type="compositionally biased region" description="Low complexity" evidence="1">
    <location>
        <begin position="428"/>
        <end position="448"/>
    </location>
</feature>
<dbReference type="PANTHER" id="PTHR21557">
    <property type="entry name" value="CORDON-BLEU"/>
    <property type="match status" value="1"/>
</dbReference>
<dbReference type="GeneID" id="589781"/>
<organism evidence="3 4">
    <name type="scientific">Strongylocentrotus purpuratus</name>
    <name type="common">Purple sea urchin</name>
    <dbReference type="NCBI Taxonomy" id="7668"/>
    <lineage>
        <taxon>Eukaryota</taxon>
        <taxon>Metazoa</taxon>
        <taxon>Echinodermata</taxon>
        <taxon>Eleutherozoa</taxon>
        <taxon>Echinozoa</taxon>
        <taxon>Echinoidea</taxon>
        <taxon>Euechinoidea</taxon>
        <taxon>Echinacea</taxon>
        <taxon>Camarodonta</taxon>
        <taxon>Echinidea</taxon>
        <taxon>Strongylocentrotidae</taxon>
        <taxon>Strongylocentrotus</taxon>
    </lineage>
</organism>
<dbReference type="Pfam" id="PF09469">
    <property type="entry name" value="Cobl"/>
    <property type="match status" value="1"/>
</dbReference>
<reference evidence="3" key="2">
    <citation type="submission" date="2021-01" db="UniProtKB">
        <authorList>
            <consortium name="EnsemblMetazoa"/>
        </authorList>
    </citation>
    <scope>IDENTIFICATION</scope>
</reference>
<feature type="compositionally biased region" description="Polar residues" evidence="1">
    <location>
        <begin position="1183"/>
        <end position="1192"/>
    </location>
</feature>
<dbReference type="InterPro" id="IPR039895">
    <property type="entry name" value="COBL-like"/>
</dbReference>
<dbReference type="Gene3D" id="3.10.20.90">
    <property type="entry name" value="Phosphatidylinositol 3-kinase Catalytic Subunit, Chain A, domain 1"/>
    <property type="match status" value="1"/>
</dbReference>
<evidence type="ECO:0000256" key="1">
    <source>
        <dbReference type="SAM" id="MobiDB-lite"/>
    </source>
</evidence>
<feature type="compositionally biased region" description="Polar residues" evidence="1">
    <location>
        <begin position="670"/>
        <end position="683"/>
    </location>
</feature>
<feature type="compositionally biased region" description="Polar residues" evidence="1">
    <location>
        <begin position="1079"/>
        <end position="1096"/>
    </location>
</feature>
<feature type="compositionally biased region" description="Pro residues" evidence="1">
    <location>
        <begin position="485"/>
        <end position="511"/>
    </location>
</feature>
<name>A0A7M7N207_STRPU</name>
<dbReference type="OrthoDB" id="8882621at2759"/>
<dbReference type="InterPro" id="IPR019025">
    <property type="entry name" value="Cordon-bleu_ubiquitin_domain"/>
</dbReference>
<feature type="region of interest" description="Disordered" evidence="1">
    <location>
        <begin position="266"/>
        <end position="549"/>
    </location>
</feature>
<feature type="region of interest" description="Disordered" evidence="1">
    <location>
        <begin position="1173"/>
        <end position="1265"/>
    </location>
</feature>
<feature type="compositionally biased region" description="Basic and acidic residues" evidence="1">
    <location>
        <begin position="742"/>
        <end position="751"/>
    </location>
</feature>
<feature type="compositionally biased region" description="Basic and acidic residues" evidence="1">
    <location>
        <begin position="919"/>
        <end position="933"/>
    </location>
</feature>
<sequence length="1672" mass="180655">MLKWAQSGGSKGNQSDNMKKMSFQISGKSKKSFKTSGIPAEPPSHTKAPSVNRAPPSNGSTTTHSNGAPPSPSNSFSSTSFSSTHSGGEAPRATGQRTLEITLPAGTTITSTVDAKLQMMDLLVMIAAKNKLNPTGHVILPATADRTDIAQFKASQRIGELDTTILQIVPKLSRGEIISIRTSDKKKAAQFEQTVRLTVLSGKNHKALFRVNPEKPIQDFLPQVYEERGIEANECRLRLVKTPEEDIDYSKSLNHYGGVNELVLIDLRPPPPQEPELVPIEKKKKSMFGRKSKKKGEGEPLSLTPTKEAAPPEPSQAPPAARQPSLDSTEGTDNNTLKKRRPAPPPPGGKKEPTHDEQLLKPSMEGVSRSAQGVSKKRRAPAPPPAGSAPPIPLVDPIPEVTVNHGSESPSLSDQGRHISFGATEVIESPLSTPTSTPADTPADTPESTLERRKKDGGDATATGDDIQVEVSLAELDEVLDEDIPPPPDYAPPPPPVFDPPPPPDEPPSPGEPQEDVDRLIQEGRLVLSPGVGLEDNDTTSECSSDHDLASSLCASATSSLIKSMEDAFEEALAVGRESLTNDATAEQEVSVSQVNIASIDQSVPEDPESGEKVRIDSTNQDEDTTEASTDETQANISEQTADDNKAALSPLLLTSNSNNQLDSECGLTKPSQKIQLTTISNDEPTKPVPKPRIVKISQSSDESHPDTSRDRSVSDANRGQGAPVPKPRITRFSSEPQLDTPNKESTDASKKAMTKQKSADQISGRYKKRKAPRRPPPLVLSLDKEDESALSALQSAFLEAFSKQPGSKTATAPVMKLRPSRAPPLPPTFRKDRSSSTNDVKSIKSVQFAPDLKQPGVIQQSKSIDDPQGMSKPVAPVRRKKKTSSDSVSDQHSSPDKVAVESTERLPTPAIRARKSTKKAEVTSDNRVEGKPPVKSVGSQENPNRFEVEVEIVAPPRQAQEDKLCPVALGSTEKTTGQQSTLGQDTCTTKDKGATPTSSKEKPIEVASPAVVQAMPESNPDLSRSLSGELEDTLKSRLMQLHKSMKFEESFDTINSSDDVFLDETFGDPPSEPDAHSSEQLTTSRDSADVQQTDSFNHEEKGEGISFGTNDLKEKELEEEEMVGEMSSGFESECVSTEAVVVESSPNLVIPKHKDTTTDIKEKRAALTKMMKLSLDEDSKETTSYSPTPQGEDSESMLEEKSLTALAGGVTREAVGDQTLQVNKDKTKDTVEESLSLEKEKEEETVEEKEKEKKEGEEKTNVEEKKDVEVHEVTKQQDEIAKAEQPNMEQLAEQYKQLQQQMAMLQQQLVLNPTSASAPMQMNPAMAYQTQQMQQMQQQMILQQQMFMQQQQQAMGGYVMVPQPGGGNVMVPGQPGGGMMMSPPQMMYTPMGVQPLPAYGQVTPPQVVATPAVDQQDSPAKSVADETDSGVKEEPKETSRDQPDEVTHQETPLKPPTDAQATASGRRNVFADILKKKNAPKSSYVLSAQREAQRQRSDSNSSLTSSTSSKEGTAAAALSVETPKLELRTETSPTRHDSPVTNGLSPTSSEPSVSSVEDPPTSPPIATSLSNNFSLNISNNNTSKTMTLNAETSQPEATKDTPTSPPPAAPISSQGSRKVPPAIRPKPQKGPRPFRPASTYGKVSAPENEEGYSSSHVRKVTDLRSMFMLGK</sequence>
<dbReference type="RefSeq" id="XP_030829935.1">
    <property type="nucleotide sequence ID" value="XM_030974075.1"/>
</dbReference>
<feature type="compositionally biased region" description="Basic and acidic residues" evidence="1">
    <location>
        <begin position="1430"/>
        <end position="1449"/>
    </location>
</feature>
<feature type="domain" description="Cordon-bleu ubiquitin-like" evidence="2">
    <location>
        <begin position="192"/>
        <end position="267"/>
    </location>
</feature>
<feature type="compositionally biased region" description="Pro residues" evidence="1">
    <location>
        <begin position="381"/>
        <end position="396"/>
    </location>
</feature>
<feature type="compositionally biased region" description="Low complexity" evidence="1">
    <location>
        <begin position="1568"/>
        <end position="1584"/>
    </location>
</feature>
<proteinExistence type="predicted"/>
<feature type="compositionally biased region" description="Low complexity" evidence="1">
    <location>
        <begin position="64"/>
        <end position="87"/>
    </location>
</feature>
<feature type="compositionally biased region" description="Polar residues" evidence="1">
    <location>
        <begin position="404"/>
        <end position="414"/>
    </location>
</feature>
<feature type="region of interest" description="Disordered" evidence="1">
    <location>
        <begin position="1060"/>
        <end position="1132"/>
    </location>
</feature>
<feature type="compositionally biased region" description="Basic and acidic residues" evidence="1">
    <location>
        <begin position="1524"/>
        <end position="1539"/>
    </location>
</feature>
<feature type="compositionally biased region" description="Basic and acidic residues" evidence="1">
    <location>
        <begin position="894"/>
        <end position="905"/>
    </location>
</feature>
<feature type="compositionally biased region" description="Low complexity" evidence="1">
    <location>
        <begin position="649"/>
        <end position="662"/>
    </location>
</feature>
<feature type="region of interest" description="Disordered" evidence="1">
    <location>
        <begin position="597"/>
        <end position="784"/>
    </location>
</feature>
<feature type="compositionally biased region" description="Polar residues" evidence="1">
    <location>
        <begin position="732"/>
        <end position="741"/>
    </location>
</feature>
<evidence type="ECO:0000313" key="3">
    <source>
        <dbReference type="EnsemblMetazoa" id="XP_030829935"/>
    </source>
</evidence>
<feature type="region of interest" description="Disordered" evidence="1">
    <location>
        <begin position="972"/>
        <end position="1008"/>
    </location>
</feature>
<dbReference type="GO" id="GO:0003785">
    <property type="term" value="F:actin monomer binding"/>
    <property type="evidence" value="ECO:0007669"/>
    <property type="project" value="InterPro"/>
</dbReference>
<dbReference type="Proteomes" id="UP000007110">
    <property type="component" value="Unassembled WGS sequence"/>
</dbReference>
<feature type="compositionally biased region" description="Pro residues" evidence="1">
    <location>
        <begin position="1623"/>
        <end position="1635"/>
    </location>
</feature>
<feature type="compositionally biased region" description="Polar residues" evidence="1">
    <location>
        <begin position="973"/>
        <end position="988"/>
    </location>
</feature>
<protein>
    <recommendedName>
        <fullName evidence="2">Cordon-bleu ubiquitin-like domain-containing protein</fullName>
    </recommendedName>
</protein>
<feature type="compositionally biased region" description="Polar residues" evidence="1">
    <location>
        <begin position="326"/>
        <end position="335"/>
    </location>
</feature>
<dbReference type="InParanoid" id="A0A7M7N207"/>
<dbReference type="OMA" id="MAMEDTI"/>
<feature type="compositionally biased region" description="Polar residues" evidence="1">
    <location>
        <begin position="1585"/>
        <end position="1597"/>
    </location>
</feature>